<keyword evidence="2" id="KW-0378">Hydrolase</keyword>
<dbReference type="SUPFAM" id="SSF53098">
    <property type="entry name" value="Ribonuclease H-like"/>
    <property type="match status" value="1"/>
</dbReference>
<dbReference type="RefSeq" id="WP_145286827.1">
    <property type="nucleotide sequence ID" value="NZ_VMSJ01000001.1"/>
</dbReference>
<name>A0A558AZL8_9STAP</name>
<dbReference type="GO" id="GO:0005829">
    <property type="term" value="C:cytosol"/>
    <property type="evidence" value="ECO:0007669"/>
    <property type="project" value="TreeGrafter"/>
</dbReference>
<dbReference type="GO" id="GO:0003887">
    <property type="term" value="F:DNA-directed DNA polymerase activity"/>
    <property type="evidence" value="ECO:0007669"/>
    <property type="project" value="InterPro"/>
</dbReference>
<comment type="caution">
    <text evidence="6">The sequence shown here is derived from an EMBL/GenBank/DDBJ whole genome shotgun (WGS) entry which is preliminary data.</text>
</comment>
<evidence type="ECO:0000313" key="7">
    <source>
        <dbReference type="Proteomes" id="UP000315103"/>
    </source>
</evidence>
<dbReference type="PROSITE" id="PS50172">
    <property type="entry name" value="BRCT"/>
    <property type="match status" value="1"/>
</dbReference>
<dbReference type="CDD" id="cd06130">
    <property type="entry name" value="DNA_pol_III_epsilon_like"/>
    <property type="match status" value="1"/>
</dbReference>
<feature type="region of interest" description="Disordered" evidence="4">
    <location>
        <begin position="182"/>
        <end position="204"/>
    </location>
</feature>
<keyword evidence="1" id="KW-0540">Nuclease</keyword>
<dbReference type="FunFam" id="3.30.420.10:FF:000045">
    <property type="entry name" value="3'-5' exonuclease DinG"/>
    <property type="match status" value="1"/>
</dbReference>
<dbReference type="PANTHER" id="PTHR30231">
    <property type="entry name" value="DNA POLYMERASE III SUBUNIT EPSILON"/>
    <property type="match status" value="1"/>
</dbReference>
<organism evidence="6 7">
    <name type="scientific">Salinicoccus cyprini</name>
    <dbReference type="NCBI Taxonomy" id="2493691"/>
    <lineage>
        <taxon>Bacteria</taxon>
        <taxon>Bacillati</taxon>
        <taxon>Bacillota</taxon>
        <taxon>Bacilli</taxon>
        <taxon>Bacillales</taxon>
        <taxon>Staphylococcaceae</taxon>
        <taxon>Salinicoccus</taxon>
    </lineage>
</organism>
<protein>
    <recommendedName>
        <fullName evidence="5">BRCT domain-containing protein</fullName>
    </recommendedName>
</protein>
<accession>A0A558AZL8</accession>
<evidence type="ECO:0000256" key="1">
    <source>
        <dbReference type="ARBA" id="ARBA00022722"/>
    </source>
</evidence>
<feature type="domain" description="BRCT" evidence="5">
    <location>
        <begin position="210"/>
        <end position="299"/>
    </location>
</feature>
<dbReference type="GO" id="GO:0008408">
    <property type="term" value="F:3'-5' exonuclease activity"/>
    <property type="evidence" value="ECO:0007669"/>
    <property type="project" value="TreeGrafter"/>
</dbReference>
<dbReference type="InterPro" id="IPR036397">
    <property type="entry name" value="RNaseH_sf"/>
</dbReference>
<dbReference type="InterPro" id="IPR006054">
    <property type="entry name" value="DnaQ"/>
</dbReference>
<dbReference type="PANTHER" id="PTHR30231:SF42">
    <property type="entry name" value="EXONUCLEASE"/>
    <property type="match status" value="1"/>
</dbReference>
<dbReference type="Gene3D" id="3.40.50.10190">
    <property type="entry name" value="BRCT domain"/>
    <property type="match status" value="1"/>
</dbReference>
<reference evidence="6 7" key="1">
    <citation type="submission" date="2019-07" db="EMBL/GenBank/DDBJ databases">
        <title>Salinicoccus cyprini sp. nov., isolated from gastro-intestinal tract of mirror carp, Cyprinus carpio var. specularis, collected from Gobind Sagar Reservoir, Himachal Pradesh, India.</title>
        <authorList>
            <person name="Talwar C."/>
            <person name="Singh A.K."/>
            <person name="Lal R."/>
            <person name="Negi R.K."/>
        </authorList>
    </citation>
    <scope>NUCLEOTIDE SEQUENCE [LARGE SCALE GENOMIC DNA]</scope>
    <source>
        <strain evidence="6 7">CT19</strain>
    </source>
</reference>
<evidence type="ECO:0000256" key="4">
    <source>
        <dbReference type="SAM" id="MobiDB-lite"/>
    </source>
</evidence>
<dbReference type="Pfam" id="PF00929">
    <property type="entry name" value="RNase_T"/>
    <property type="match status" value="1"/>
</dbReference>
<dbReference type="EMBL" id="VMSJ01000001">
    <property type="protein sequence ID" value="TVT29700.1"/>
    <property type="molecule type" value="Genomic_DNA"/>
</dbReference>
<dbReference type="InterPro" id="IPR036420">
    <property type="entry name" value="BRCT_dom_sf"/>
</dbReference>
<dbReference type="Proteomes" id="UP000315103">
    <property type="component" value="Unassembled WGS sequence"/>
</dbReference>
<sequence length="299" mass="33846">MDYVAVDLETANGNRSSICSIGLVKFKDGEIIDEYYSLVDPEVEYFARMNINIHGITEDDVAGEPTFPEVMKEVEAFIGDYPLVAHFSQFDMYALEDAYNRYEMEIPPFQYFCSFRLSKQLYKMSSYRLPAMCAYFGIDNSNHHNALADARMSGLIAHHIFEQHDMDLEAFNRKHNYDTGTLGGRGFRKKGSRRSSVKSPEVKVDESKFQPDHELYGKNICFTGTLSQMKRADAAQAVTDIGGVFEKNISRNTDYLVVGGKGDQQTARKSSKVKQALEMISGGRSIRIMSEAEFISILY</sequence>
<dbReference type="Pfam" id="PF00533">
    <property type="entry name" value="BRCT"/>
    <property type="match status" value="1"/>
</dbReference>
<keyword evidence="7" id="KW-1185">Reference proteome</keyword>
<dbReference type="GO" id="GO:0003677">
    <property type="term" value="F:DNA binding"/>
    <property type="evidence" value="ECO:0007669"/>
    <property type="project" value="InterPro"/>
</dbReference>
<dbReference type="Gene3D" id="3.30.420.10">
    <property type="entry name" value="Ribonuclease H-like superfamily/Ribonuclease H"/>
    <property type="match status" value="1"/>
</dbReference>
<dbReference type="InterPro" id="IPR012337">
    <property type="entry name" value="RNaseH-like_sf"/>
</dbReference>
<feature type="compositionally biased region" description="Basic residues" evidence="4">
    <location>
        <begin position="186"/>
        <end position="196"/>
    </location>
</feature>
<dbReference type="SMART" id="SM00479">
    <property type="entry name" value="EXOIII"/>
    <property type="match status" value="1"/>
</dbReference>
<gene>
    <name evidence="6" type="ORF">FO441_05310</name>
</gene>
<dbReference type="InterPro" id="IPR013520">
    <property type="entry name" value="Ribonucl_H"/>
</dbReference>
<evidence type="ECO:0000259" key="5">
    <source>
        <dbReference type="PROSITE" id="PS50172"/>
    </source>
</evidence>
<dbReference type="OrthoDB" id="9803913at2"/>
<dbReference type="AlphaFoldDB" id="A0A558AZL8"/>
<keyword evidence="3" id="KW-0269">Exonuclease</keyword>
<dbReference type="CDD" id="cd17748">
    <property type="entry name" value="BRCT_DNA_ligase_like"/>
    <property type="match status" value="1"/>
</dbReference>
<dbReference type="InterPro" id="IPR001357">
    <property type="entry name" value="BRCT_dom"/>
</dbReference>
<evidence type="ECO:0000256" key="2">
    <source>
        <dbReference type="ARBA" id="ARBA00022801"/>
    </source>
</evidence>
<evidence type="ECO:0000256" key="3">
    <source>
        <dbReference type="ARBA" id="ARBA00022839"/>
    </source>
</evidence>
<dbReference type="GO" id="GO:0006260">
    <property type="term" value="P:DNA replication"/>
    <property type="evidence" value="ECO:0007669"/>
    <property type="project" value="InterPro"/>
</dbReference>
<proteinExistence type="predicted"/>
<evidence type="ECO:0000313" key="6">
    <source>
        <dbReference type="EMBL" id="TVT29700.1"/>
    </source>
</evidence>
<dbReference type="SUPFAM" id="SSF52113">
    <property type="entry name" value="BRCT domain"/>
    <property type="match status" value="1"/>
</dbReference>
<dbReference type="NCBIfam" id="TIGR00573">
    <property type="entry name" value="dnaq"/>
    <property type="match status" value="1"/>
</dbReference>